<dbReference type="PANTHER" id="PTHR12443:SF9">
    <property type="entry name" value="TRANSLOCATION PROTEIN SEC62"/>
    <property type="match status" value="1"/>
</dbReference>
<evidence type="ECO:0000256" key="1">
    <source>
        <dbReference type="ARBA" id="ARBA00004477"/>
    </source>
</evidence>
<dbReference type="Pfam" id="PF03839">
    <property type="entry name" value="Sec62"/>
    <property type="match status" value="1"/>
</dbReference>
<evidence type="ECO:0000256" key="2">
    <source>
        <dbReference type="ARBA" id="ARBA00010604"/>
    </source>
</evidence>
<evidence type="ECO:0000256" key="3">
    <source>
        <dbReference type="ARBA" id="ARBA00021257"/>
    </source>
</evidence>
<keyword evidence="7" id="KW-0653">Protein transport</keyword>
<comment type="caution">
    <text evidence="13">The sequence shown here is derived from an EMBL/GenBank/DDBJ whole genome shotgun (WGS) entry which is preliminary data.</text>
</comment>
<name>A0A8J5MQY8_HOMAM</name>
<feature type="compositionally biased region" description="Basic and acidic residues" evidence="11">
    <location>
        <begin position="31"/>
        <end position="40"/>
    </location>
</feature>
<dbReference type="EMBL" id="JAHLQT010031306">
    <property type="protein sequence ID" value="KAG7160595.1"/>
    <property type="molecule type" value="Genomic_DNA"/>
</dbReference>
<evidence type="ECO:0000313" key="14">
    <source>
        <dbReference type="Proteomes" id="UP000747542"/>
    </source>
</evidence>
<keyword evidence="9" id="KW-0811">Translocation</keyword>
<dbReference type="InterPro" id="IPR004728">
    <property type="entry name" value="Sec62"/>
</dbReference>
<feature type="transmembrane region" description="Helical" evidence="12">
    <location>
        <begin position="249"/>
        <end position="272"/>
    </location>
</feature>
<dbReference type="AlphaFoldDB" id="A0A8J5MQY8"/>
<keyword evidence="6" id="KW-0256">Endoplasmic reticulum</keyword>
<evidence type="ECO:0000256" key="8">
    <source>
        <dbReference type="ARBA" id="ARBA00022989"/>
    </source>
</evidence>
<accession>A0A8J5MQY8</accession>
<feature type="region of interest" description="Disordered" evidence="11">
    <location>
        <begin position="129"/>
        <end position="217"/>
    </location>
</feature>
<reference evidence="13" key="1">
    <citation type="journal article" date="2021" name="Sci. Adv.">
        <title>The American lobster genome reveals insights on longevity, neural, and immune adaptations.</title>
        <authorList>
            <person name="Polinski J.M."/>
            <person name="Zimin A.V."/>
            <person name="Clark K.F."/>
            <person name="Kohn A.B."/>
            <person name="Sadowski N."/>
            <person name="Timp W."/>
            <person name="Ptitsyn A."/>
            <person name="Khanna P."/>
            <person name="Romanova D.Y."/>
            <person name="Williams P."/>
            <person name="Greenwood S.J."/>
            <person name="Moroz L.L."/>
            <person name="Walt D.R."/>
            <person name="Bodnar A.G."/>
        </authorList>
    </citation>
    <scope>NUCLEOTIDE SEQUENCE</scope>
    <source>
        <strain evidence="13">GMGI-L3</strain>
    </source>
</reference>
<evidence type="ECO:0000256" key="9">
    <source>
        <dbReference type="ARBA" id="ARBA00023010"/>
    </source>
</evidence>
<gene>
    <name evidence="13" type="primary">SEC62-L</name>
    <name evidence="13" type="ORF">Hamer_G001887</name>
</gene>
<evidence type="ECO:0000256" key="7">
    <source>
        <dbReference type="ARBA" id="ARBA00022927"/>
    </source>
</evidence>
<dbReference type="PANTHER" id="PTHR12443">
    <property type="entry name" value="TRANSLOCATION PROTEIN SEC62"/>
    <property type="match status" value="1"/>
</dbReference>
<evidence type="ECO:0000256" key="4">
    <source>
        <dbReference type="ARBA" id="ARBA00022448"/>
    </source>
</evidence>
<protein>
    <recommendedName>
        <fullName evidence="3">Translocation protein SEC62</fullName>
    </recommendedName>
</protein>
<dbReference type="GO" id="GO:0005789">
    <property type="term" value="C:endoplasmic reticulum membrane"/>
    <property type="evidence" value="ECO:0007669"/>
    <property type="project" value="UniProtKB-SubCell"/>
</dbReference>
<keyword evidence="8 12" id="KW-1133">Transmembrane helix</keyword>
<keyword evidence="5 12" id="KW-0812">Transmembrane</keyword>
<evidence type="ECO:0000256" key="5">
    <source>
        <dbReference type="ARBA" id="ARBA00022692"/>
    </source>
</evidence>
<dbReference type="GO" id="GO:0031204">
    <property type="term" value="P:post-translational protein targeting to membrane, translocation"/>
    <property type="evidence" value="ECO:0007669"/>
    <property type="project" value="TreeGrafter"/>
</dbReference>
<evidence type="ECO:0000313" key="13">
    <source>
        <dbReference type="EMBL" id="KAG7160595.1"/>
    </source>
</evidence>
<dbReference type="Proteomes" id="UP000747542">
    <property type="component" value="Unassembled WGS sequence"/>
</dbReference>
<evidence type="ECO:0000256" key="12">
    <source>
        <dbReference type="SAM" id="Phobius"/>
    </source>
</evidence>
<feature type="compositionally biased region" description="Basic and acidic residues" evidence="11">
    <location>
        <begin position="142"/>
        <end position="185"/>
    </location>
</feature>
<dbReference type="OrthoDB" id="200187at2759"/>
<evidence type="ECO:0000256" key="10">
    <source>
        <dbReference type="ARBA" id="ARBA00023136"/>
    </source>
</evidence>
<feature type="compositionally biased region" description="Low complexity" evidence="11">
    <location>
        <begin position="399"/>
        <end position="415"/>
    </location>
</feature>
<feature type="region of interest" description="Disordered" evidence="11">
    <location>
        <begin position="352"/>
        <end position="465"/>
    </location>
</feature>
<feature type="compositionally biased region" description="Basic and acidic residues" evidence="11">
    <location>
        <begin position="385"/>
        <end position="398"/>
    </location>
</feature>
<keyword evidence="14" id="KW-1185">Reference proteome</keyword>
<comment type="subcellular location">
    <subcellularLocation>
        <location evidence="1">Endoplasmic reticulum membrane</location>
        <topology evidence="1">Multi-pass membrane protein</topology>
    </subcellularLocation>
</comment>
<feature type="region of interest" description="Disordered" evidence="11">
    <location>
        <begin position="1"/>
        <end position="40"/>
    </location>
</feature>
<feature type="compositionally biased region" description="Basic and acidic residues" evidence="11">
    <location>
        <begin position="439"/>
        <end position="465"/>
    </location>
</feature>
<keyword evidence="4" id="KW-0813">Transport</keyword>
<comment type="similarity">
    <text evidence="2">Belongs to the SEC62 family.</text>
</comment>
<feature type="transmembrane region" description="Helical" evidence="12">
    <location>
        <begin position="278"/>
        <end position="310"/>
    </location>
</feature>
<feature type="compositionally biased region" description="Acidic residues" evidence="11">
    <location>
        <begin position="420"/>
        <end position="438"/>
    </location>
</feature>
<organism evidence="13 14">
    <name type="scientific">Homarus americanus</name>
    <name type="common">American lobster</name>
    <dbReference type="NCBI Taxonomy" id="6706"/>
    <lineage>
        <taxon>Eukaryota</taxon>
        <taxon>Metazoa</taxon>
        <taxon>Ecdysozoa</taxon>
        <taxon>Arthropoda</taxon>
        <taxon>Crustacea</taxon>
        <taxon>Multicrustacea</taxon>
        <taxon>Malacostraca</taxon>
        <taxon>Eumalacostraca</taxon>
        <taxon>Eucarida</taxon>
        <taxon>Decapoda</taxon>
        <taxon>Pleocyemata</taxon>
        <taxon>Astacidea</taxon>
        <taxon>Nephropoidea</taxon>
        <taxon>Nephropidae</taxon>
        <taxon>Homarus</taxon>
    </lineage>
</organism>
<proteinExistence type="inferred from homology"/>
<evidence type="ECO:0000256" key="6">
    <source>
        <dbReference type="ARBA" id="ARBA00022824"/>
    </source>
</evidence>
<evidence type="ECO:0000256" key="11">
    <source>
        <dbReference type="SAM" id="MobiDB-lite"/>
    </source>
</evidence>
<keyword evidence="10 12" id="KW-0472">Membrane</keyword>
<sequence>MTTTLTMAEKRKIKKKVQDDQERSGPYIKRCSPDKKEDIPIPVEEKPTKQEYAVATYLKKNCPTKKTKFLNHPVNYFYANKAVDTLLDSQWATGKDILFTDRQSVVDYCNKLLKHKFFHRAKKIPITDRDLKPKDLKKKKEKEKEEKKKKESEKKKDKDEKKVKEEEKKKDKDEKKVKEEEKKESVEEEEESKQEDTNGDKDEKDGKDKDEEKEKKKKKKSKIKLDMHLEQVFVDGSDAYVWMYDPIPFWYYIAGSLCLFGAIAVCLFPLWPPSVRKGVYYLSVAAAGFLGVILGLAVLRFVVFIVIWVLTMGIHHLWLLPNLTEDVGFFASFWPLYHYEYRGAGYEKKKKKKKIKEEEDEKDQDEQDKKSDADDTLDSPDTAAETDKHETDIDRVAEEQTAASETESENSNSQAFEMVEKEDVDAAEIGEKEEEEESEKERCVQELHEENLKDNIEEEKTTTDS</sequence>
<feature type="compositionally biased region" description="Basic and acidic residues" evidence="11">
    <location>
        <begin position="194"/>
        <end position="214"/>
    </location>
</feature>